<gene>
    <name evidence="10" type="ORF">DVR12_10240</name>
</gene>
<evidence type="ECO:0000259" key="9">
    <source>
        <dbReference type="PROSITE" id="PS51464"/>
    </source>
</evidence>
<keyword evidence="2" id="KW-0677">Repeat</keyword>
<dbReference type="CDD" id="cd05014">
    <property type="entry name" value="SIS_Kpsf"/>
    <property type="match status" value="1"/>
</dbReference>
<protein>
    <submittedName>
        <fullName evidence="10">KpsF/GutQ family sugar-phosphate isomerase</fullName>
    </submittedName>
</protein>
<evidence type="ECO:0000256" key="5">
    <source>
        <dbReference type="PIRSR" id="PIRSR004692-2"/>
    </source>
</evidence>
<dbReference type="OrthoDB" id="9762536at2"/>
<evidence type="ECO:0000256" key="6">
    <source>
        <dbReference type="PIRSR" id="PIRSR004692-3"/>
    </source>
</evidence>
<dbReference type="PANTHER" id="PTHR42745:SF1">
    <property type="entry name" value="ARABINOSE 5-PHOSPHATE ISOMERASE KDSD"/>
    <property type="match status" value="1"/>
</dbReference>
<dbReference type="InterPro" id="IPR001347">
    <property type="entry name" value="SIS_dom"/>
</dbReference>
<comment type="similarity">
    <text evidence="1 4">Belongs to the SIS family. GutQ/KpsF subfamily.</text>
</comment>
<proteinExistence type="inferred from homology"/>
<dbReference type="FunFam" id="3.40.50.10490:FF:000011">
    <property type="entry name" value="Arabinose 5-phosphate isomerase"/>
    <property type="match status" value="1"/>
</dbReference>
<dbReference type="InterPro" id="IPR050986">
    <property type="entry name" value="GutQ/KpsF_isomerases"/>
</dbReference>
<name>A0A3E1YBC7_9BACT</name>
<dbReference type="SUPFAM" id="SSF53697">
    <property type="entry name" value="SIS domain"/>
    <property type="match status" value="1"/>
</dbReference>
<feature type="site" description="Catalytically relevant" evidence="6">
    <location>
        <position position="149"/>
    </location>
</feature>
<dbReference type="EMBL" id="QPMM01000004">
    <property type="protein sequence ID" value="RFS23387.1"/>
    <property type="molecule type" value="Genomic_DNA"/>
</dbReference>
<dbReference type="PROSITE" id="PS51371">
    <property type="entry name" value="CBS"/>
    <property type="match status" value="2"/>
</dbReference>
<evidence type="ECO:0000256" key="7">
    <source>
        <dbReference type="PROSITE-ProRule" id="PRU00703"/>
    </source>
</evidence>
<dbReference type="InterPro" id="IPR046342">
    <property type="entry name" value="CBS_dom_sf"/>
</dbReference>
<evidence type="ECO:0000256" key="1">
    <source>
        <dbReference type="ARBA" id="ARBA00008165"/>
    </source>
</evidence>
<feature type="domain" description="CBS" evidence="8">
    <location>
        <begin position="273"/>
        <end position="324"/>
    </location>
</feature>
<dbReference type="GO" id="GO:1901135">
    <property type="term" value="P:carbohydrate derivative metabolic process"/>
    <property type="evidence" value="ECO:0007669"/>
    <property type="project" value="InterPro"/>
</dbReference>
<dbReference type="SMART" id="SM00116">
    <property type="entry name" value="CBS"/>
    <property type="match status" value="2"/>
</dbReference>
<accession>A0A3E1YBC7</accession>
<evidence type="ECO:0000313" key="11">
    <source>
        <dbReference type="Proteomes" id="UP000260644"/>
    </source>
</evidence>
<reference evidence="10 11" key="1">
    <citation type="submission" date="2018-07" db="EMBL/GenBank/DDBJ databases">
        <title>Chitinophaga K2CV101002-2 sp. nov., isolated from a monsoon evergreen broad-leaved forest soil.</title>
        <authorList>
            <person name="Lv Y."/>
        </authorList>
    </citation>
    <scope>NUCLEOTIDE SEQUENCE [LARGE SCALE GENOMIC DNA]</scope>
    <source>
        <strain evidence="10 11">GDMCC 1.1288</strain>
    </source>
</reference>
<dbReference type="GO" id="GO:0097367">
    <property type="term" value="F:carbohydrate derivative binding"/>
    <property type="evidence" value="ECO:0007669"/>
    <property type="project" value="InterPro"/>
</dbReference>
<dbReference type="InterPro" id="IPR000644">
    <property type="entry name" value="CBS_dom"/>
</dbReference>
<dbReference type="InterPro" id="IPR046348">
    <property type="entry name" value="SIS_dom_sf"/>
</dbReference>
<dbReference type="PIRSF" id="PIRSF004692">
    <property type="entry name" value="KdsD_KpsF"/>
    <property type="match status" value="1"/>
</dbReference>
<dbReference type="RefSeq" id="WP_116975580.1">
    <property type="nucleotide sequence ID" value="NZ_QPMM01000004.1"/>
</dbReference>
<organism evidence="10 11">
    <name type="scientific">Chitinophaga silvatica</name>
    <dbReference type="NCBI Taxonomy" id="2282649"/>
    <lineage>
        <taxon>Bacteria</taxon>
        <taxon>Pseudomonadati</taxon>
        <taxon>Bacteroidota</taxon>
        <taxon>Chitinophagia</taxon>
        <taxon>Chitinophagales</taxon>
        <taxon>Chitinophagaceae</taxon>
        <taxon>Chitinophaga</taxon>
    </lineage>
</organism>
<dbReference type="Pfam" id="PF00571">
    <property type="entry name" value="CBS"/>
    <property type="match status" value="2"/>
</dbReference>
<dbReference type="NCBIfam" id="TIGR00393">
    <property type="entry name" value="kpsF"/>
    <property type="match status" value="1"/>
</dbReference>
<dbReference type="PANTHER" id="PTHR42745">
    <property type="match status" value="1"/>
</dbReference>
<dbReference type="GO" id="GO:0019146">
    <property type="term" value="F:arabinose-5-phosphate isomerase activity"/>
    <property type="evidence" value="ECO:0007669"/>
    <property type="project" value="UniProtKB-ARBA"/>
</dbReference>
<evidence type="ECO:0000256" key="2">
    <source>
        <dbReference type="ARBA" id="ARBA00022737"/>
    </source>
</evidence>
<comment type="caution">
    <text evidence="10">The sequence shown here is derived from an EMBL/GenBank/DDBJ whole genome shotgun (WGS) entry which is preliminary data.</text>
</comment>
<keyword evidence="5" id="KW-0479">Metal-binding</keyword>
<dbReference type="GO" id="GO:0046872">
    <property type="term" value="F:metal ion binding"/>
    <property type="evidence" value="ECO:0007669"/>
    <property type="project" value="UniProtKB-KW"/>
</dbReference>
<keyword evidence="10" id="KW-0413">Isomerase</keyword>
<dbReference type="CDD" id="cd04604">
    <property type="entry name" value="CBS_pair_SIS_assoc"/>
    <property type="match status" value="1"/>
</dbReference>
<dbReference type="Pfam" id="PF01380">
    <property type="entry name" value="SIS"/>
    <property type="match status" value="1"/>
</dbReference>
<feature type="binding site" evidence="5">
    <location>
        <position position="79"/>
    </location>
    <ligand>
        <name>Zn(2+)</name>
        <dbReference type="ChEBI" id="CHEBI:29105"/>
    </ligand>
</feature>
<dbReference type="Gene3D" id="3.10.580.10">
    <property type="entry name" value="CBS-domain"/>
    <property type="match status" value="1"/>
</dbReference>
<evidence type="ECO:0000256" key="4">
    <source>
        <dbReference type="PIRNR" id="PIRNR004692"/>
    </source>
</evidence>
<dbReference type="InterPro" id="IPR035474">
    <property type="entry name" value="SIS_Kpsf"/>
</dbReference>
<feature type="site" description="Catalytically relevant" evidence="6">
    <location>
        <position position="190"/>
    </location>
</feature>
<dbReference type="AlphaFoldDB" id="A0A3E1YBC7"/>
<keyword evidence="11" id="KW-1185">Reference proteome</keyword>
<evidence type="ECO:0000259" key="8">
    <source>
        <dbReference type="PROSITE" id="PS51371"/>
    </source>
</evidence>
<feature type="site" description="Catalytically relevant" evidence="6">
    <location>
        <position position="108"/>
    </location>
</feature>
<keyword evidence="3 7" id="KW-0129">CBS domain</keyword>
<keyword evidence="5" id="KW-0862">Zinc</keyword>
<dbReference type="PROSITE" id="PS51464">
    <property type="entry name" value="SIS"/>
    <property type="match status" value="1"/>
</dbReference>
<dbReference type="GO" id="GO:0005975">
    <property type="term" value="P:carbohydrate metabolic process"/>
    <property type="evidence" value="ECO:0007669"/>
    <property type="project" value="InterPro"/>
</dbReference>
<sequence length="324" mass="35149">MKRNESINIGQVARRTIAMEASAINDLQQFINTDFEQVVELIAQCKGRVVVTGIGKSAIIAQKIVATFNSTGTPSLFMHAAEAIHGDLGMITEDDVVMCISKSGSSAEIKVLVPLVRNFGNKLIAMVGNTDSFLAKEADFVLNTTVSQEACPNNLAPTTSTTAQLAMGDALAVCLIEYHGFTAADFAKFHPGGALGKKLYLKVSDLSKLHQSPKVKLDSSLREVIVEISSKMLGVTAVLDENGILQGIITDGDLRRMLEKNVPTTDVKAKDIMSLNPKAIQQDQLAINALDMMRQHDITQLLVMEGNYYQGIIHLHDLIREGII</sequence>
<dbReference type="Proteomes" id="UP000260644">
    <property type="component" value="Unassembled WGS sequence"/>
</dbReference>
<evidence type="ECO:0000313" key="10">
    <source>
        <dbReference type="EMBL" id="RFS23387.1"/>
    </source>
</evidence>
<feature type="domain" description="CBS" evidence="8">
    <location>
        <begin position="206"/>
        <end position="264"/>
    </location>
</feature>
<feature type="site" description="Catalytically relevant" evidence="6">
    <location>
        <position position="56"/>
    </location>
</feature>
<evidence type="ECO:0000256" key="3">
    <source>
        <dbReference type="ARBA" id="ARBA00023122"/>
    </source>
</evidence>
<dbReference type="InterPro" id="IPR004800">
    <property type="entry name" value="KdsD/KpsF-type"/>
</dbReference>
<dbReference type="Gene3D" id="3.40.50.10490">
    <property type="entry name" value="Glucose-6-phosphate isomerase like protein, domain 1"/>
    <property type="match status" value="1"/>
</dbReference>
<feature type="domain" description="SIS" evidence="9">
    <location>
        <begin position="38"/>
        <end position="181"/>
    </location>
</feature>